<protein>
    <submittedName>
        <fullName evidence="2">NmrA family transcriptional regulator</fullName>
    </submittedName>
</protein>
<accession>A0A5A5TE33</accession>
<dbReference type="OrthoDB" id="7352262at2"/>
<dbReference type="Proteomes" id="UP000322530">
    <property type="component" value="Unassembled WGS sequence"/>
</dbReference>
<proteinExistence type="predicted"/>
<dbReference type="Gene3D" id="3.90.25.10">
    <property type="entry name" value="UDP-galactose 4-epimerase, domain 1"/>
    <property type="match status" value="1"/>
</dbReference>
<dbReference type="InterPro" id="IPR036291">
    <property type="entry name" value="NAD(P)-bd_dom_sf"/>
</dbReference>
<feature type="domain" description="NAD(P)-binding" evidence="1">
    <location>
        <begin position="8"/>
        <end position="162"/>
    </location>
</feature>
<dbReference type="SUPFAM" id="SSF51735">
    <property type="entry name" value="NAD(P)-binding Rossmann-fold domains"/>
    <property type="match status" value="1"/>
</dbReference>
<evidence type="ECO:0000313" key="2">
    <source>
        <dbReference type="EMBL" id="GCF09333.1"/>
    </source>
</evidence>
<dbReference type="InterPro" id="IPR016040">
    <property type="entry name" value="NAD(P)-bd_dom"/>
</dbReference>
<name>A0A5A5TE33_9CHLR</name>
<dbReference type="EMBL" id="BIXY01000041">
    <property type="protein sequence ID" value="GCF09333.1"/>
    <property type="molecule type" value="Genomic_DNA"/>
</dbReference>
<sequence length="294" mass="31819">MIVITTPTGLIGHQVLNNLLNSDEQIRVIVRDPSRLSPRERERVEVVQGSHGDLDVVSRAFAGADSVFWVVPPDPHAESVEAAYVDFSRLACDAFKRQGVKRVVGVSAFGRGAAVSGNAGYVTASLAMDDLIASTGVSYRALTMPTFMDNLLRQVESIKNQGMFFDMLSGDLKQPTCATCDIATVAARLLLDHTWSGVESVPVLGPEDLSYNDMAQIMSEVLGRPVRFQQITSEAMKATLTGFGMSDAMAQGMVDMIAAYDQGLATAEPRTPESTTPTSFRQWCEEVLRPAILA</sequence>
<dbReference type="InterPro" id="IPR051604">
    <property type="entry name" value="Ergot_Alk_Oxidoreductase"/>
</dbReference>
<dbReference type="RefSeq" id="WP_149402276.1">
    <property type="nucleotide sequence ID" value="NZ_BIXY01000041.1"/>
</dbReference>
<comment type="caution">
    <text evidence="2">The sequence shown here is derived from an EMBL/GenBank/DDBJ whole genome shotgun (WGS) entry which is preliminary data.</text>
</comment>
<keyword evidence="3" id="KW-1185">Reference proteome</keyword>
<dbReference type="AlphaFoldDB" id="A0A5A5TE33"/>
<gene>
    <name evidence="2" type="ORF">KDI_28970</name>
</gene>
<dbReference type="PANTHER" id="PTHR43162:SF1">
    <property type="entry name" value="PRESTALK A DIFFERENTIATION PROTEIN A"/>
    <property type="match status" value="1"/>
</dbReference>
<organism evidence="2 3">
    <name type="scientific">Dictyobacter arantiisoli</name>
    <dbReference type="NCBI Taxonomy" id="2014874"/>
    <lineage>
        <taxon>Bacteria</taxon>
        <taxon>Bacillati</taxon>
        <taxon>Chloroflexota</taxon>
        <taxon>Ktedonobacteria</taxon>
        <taxon>Ktedonobacterales</taxon>
        <taxon>Dictyobacteraceae</taxon>
        <taxon>Dictyobacter</taxon>
    </lineage>
</organism>
<dbReference type="Gene3D" id="3.40.50.720">
    <property type="entry name" value="NAD(P)-binding Rossmann-like Domain"/>
    <property type="match status" value="1"/>
</dbReference>
<dbReference type="PANTHER" id="PTHR43162">
    <property type="match status" value="1"/>
</dbReference>
<evidence type="ECO:0000313" key="3">
    <source>
        <dbReference type="Proteomes" id="UP000322530"/>
    </source>
</evidence>
<dbReference type="Pfam" id="PF13460">
    <property type="entry name" value="NAD_binding_10"/>
    <property type="match status" value="1"/>
</dbReference>
<evidence type="ECO:0000259" key="1">
    <source>
        <dbReference type="Pfam" id="PF13460"/>
    </source>
</evidence>
<reference evidence="2 3" key="1">
    <citation type="submission" date="2019-01" db="EMBL/GenBank/DDBJ databases">
        <title>Draft genome sequence of Dictyobacter sp. Uno17.</title>
        <authorList>
            <person name="Wang C.M."/>
            <person name="Zheng Y."/>
            <person name="Sakai Y."/>
            <person name="Abe K."/>
            <person name="Yokota A."/>
            <person name="Yabe S."/>
        </authorList>
    </citation>
    <scope>NUCLEOTIDE SEQUENCE [LARGE SCALE GENOMIC DNA]</scope>
    <source>
        <strain evidence="2 3">Uno17</strain>
    </source>
</reference>